<evidence type="ECO:0000313" key="3">
    <source>
        <dbReference type="Proteomes" id="UP000276133"/>
    </source>
</evidence>
<dbReference type="AlphaFoldDB" id="A0A3M7QG80"/>
<evidence type="ECO:0000256" key="1">
    <source>
        <dbReference type="SAM" id="Phobius"/>
    </source>
</evidence>
<keyword evidence="1" id="KW-0472">Membrane</keyword>
<proteinExistence type="predicted"/>
<organism evidence="2 3">
    <name type="scientific">Brachionus plicatilis</name>
    <name type="common">Marine rotifer</name>
    <name type="synonym">Brachionus muelleri</name>
    <dbReference type="NCBI Taxonomy" id="10195"/>
    <lineage>
        <taxon>Eukaryota</taxon>
        <taxon>Metazoa</taxon>
        <taxon>Spiralia</taxon>
        <taxon>Gnathifera</taxon>
        <taxon>Rotifera</taxon>
        <taxon>Eurotatoria</taxon>
        <taxon>Monogononta</taxon>
        <taxon>Pseudotrocha</taxon>
        <taxon>Ploima</taxon>
        <taxon>Brachionidae</taxon>
        <taxon>Brachionus</taxon>
    </lineage>
</organism>
<gene>
    <name evidence="2" type="ORF">BpHYR1_048167</name>
</gene>
<keyword evidence="1" id="KW-0812">Transmembrane</keyword>
<comment type="caution">
    <text evidence="2">The sequence shown here is derived from an EMBL/GenBank/DDBJ whole genome shotgun (WGS) entry which is preliminary data.</text>
</comment>
<evidence type="ECO:0000313" key="2">
    <source>
        <dbReference type="EMBL" id="RNA10380.1"/>
    </source>
</evidence>
<keyword evidence="1" id="KW-1133">Transmembrane helix</keyword>
<keyword evidence="3" id="KW-1185">Reference proteome</keyword>
<reference evidence="2 3" key="1">
    <citation type="journal article" date="2018" name="Sci. Rep.">
        <title>Genomic signatures of local adaptation to the degree of environmental predictability in rotifers.</title>
        <authorList>
            <person name="Franch-Gras L."/>
            <person name="Hahn C."/>
            <person name="Garcia-Roger E.M."/>
            <person name="Carmona M.J."/>
            <person name="Serra M."/>
            <person name="Gomez A."/>
        </authorList>
    </citation>
    <scope>NUCLEOTIDE SEQUENCE [LARGE SCALE GENOMIC DNA]</scope>
    <source>
        <strain evidence="2">HYR1</strain>
    </source>
</reference>
<dbReference type="EMBL" id="REGN01006225">
    <property type="protein sequence ID" value="RNA10380.1"/>
    <property type="molecule type" value="Genomic_DNA"/>
</dbReference>
<name>A0A3M7QG80_BRAPC</name>
<dbReference type="Proteomes" id="UP000276133">
    <property type="component" value="Unassembled WGS sequence"/>
</dbReference>
<accession>A0A3M7QG80</accession>
<sequence>MKYNLITKHLTVLTKKIILKIKGKLSIHFKILLCFIFLLQYSPLPIFIKITFLALLKSLLCKSVIAEDFASGFISNTTFIC</sequence>
<protein>
    <submittedName>
        <fullName evidence="2">Uncharacterized protein</fullName>
    </submittedName>
</protein>
<feature type="transmembrane region" description="Helical" evidence="1">
    <location>
        <begin position="31"/>
        <end position="56"/>
    </location>
</feature>